<dbReference type="OrthoDB" id="9759099at2"/>
<comment type="caution">
    <text evidence="6">The sequence shown here is derived from an EMBL/GenBank/DDBJ whole genome shotgun (WGS) entry which is preliminary data.</text>
</comment>
<dbReference type="InterPro" id="IPR008274">
    <property type="entry name" value="AldOxase/xan_DH_MoCoBD1"/>
</dbReference>
<proteinExistence type="inferred from homology"/>
<dbReference type="SUPFAM" id="SSF54665">
    <property type="entry name" value="CO dehydrogenase molybdoprotein N-domain-like"/>
    <property type="match status" value="1"/>
</dbReference>
<keyword evidence="3 6" id="KW-0560">Oxidoreductase</keyword>
<dbReference type="SUPFAM" id="SSF56003">
    <property type="entry name" value="Molybdenum cofactor-binding domain"/>
    <property type="match status" value="1"/>
</dbReference>
<dbReference type="InterPro" id="IPR001041">
    <property type="entry name" value="2Fe-2S_ferredoxin-type"/>
</dbReference>
<protein>
    <submittedName>
        <fullName evidence="6">Selenium-dependent xanthine dehydrogenase</fullName>
        <ecNumber evidence="6">1.17.1.4</ecNumber>
    </submittedName>
</protein>
<dbReference type="SUPFAM" id="SSF54292">
    <property type="entry name" value="2Fe-2S ferredoxin-like"/>
    <property type="match status" value="1"/>
</dbReference>
<dbReference type="EC" id="1.17.1.4" evidence="6"/>
<dbReference type="InterPro" id="IPR002888">
    <property type="entry name" value="2Fe-2S-bd"/>
</dbReference>
<dbReference type="SUPFAM" id="SSF47741">
    <property type="entry name" value="CO dehydrogenase ISP C-domain like"/>
    <property type="match status" value="1"/>
</dbReference>
<evidence type="ECO:0000259" key="5">
    <source>
        <dbReference type="PROSITE" id="PS51085"/>
    </source>
</evidence>
<dbReference type="Gene3D" id="3.30.365.10">
    <property type="entry name" value="Aldehyde oxidase/xanthine dehydrogenase, molybdopterin binding domain"/>
    <property type="match status" value="5"/>
</dbReference>
<dbReference type="Gene3D" id="3.90.1170.50">
    <property type="entry name" value="Aldehyde oxidase/xanthine dehydrogenase, a/b hammerhead"/>
    <property type="match status" value="1"/>
</dbReference>
<dbReference type="GO" id="GO:0051537">
    <property type="term" value="F:2 iron, 2 sulfur cluster binding"/>
    <property type="evidence" value="ECO:0007669"/>
    <property type="project" value="InterPro"/>
</dbReference>
<dbReference type="GO" id="GO:0004854">
    <property type="term" value="F:xanthine dehydrogenase activity"/>
    <property type="evidence" value="ECO:0007669"/>
    <property type="project" value="UniProtKB-EC"/>
</dbReference>
<dbReference type="InterPro" id="IPR036010">
    <property type="entry name" value="2Fe-2S_ferredoxin-like_sf"/>
</dbReference>
<dbReference type="Gene3D" id="1.10.150.120">
    <property type="entry name" value="[2Fe-2S]-binding domain"/>
    <property type="match status" value="1"/>
</dbReference>
<dbReference type="NCBIfam" id="TIGR03311">
    <property type="entry name" value="Se_dep_XDH"/>
    <property type="match status" value="1"/>
</dbReference>
<dbReference type="InterPro" id="IPR046867">
    <property type="entry name" value="AldOxase/xan_DH_MoCoBD2"/>
</dbReference>
<organism evidence="6 7">
    <name type="scientific">Lacrimispora amygdalina</name>
    <dbReference type="NCBI Taxonomy" id="253257"/>
    <lineage>
        <taxon>Bacteria</taxon>
        <taxon>Bacillati</taxon>
        <taxon>Bacillota</taxon>
        <taxon>Clostridia</taxon>
        <taxon>Lachnospirales</taxon>
        <taxon>Lachnospiraceae</taxon>
        <taxon>Lacrimispora</taxon>
    </lineage>
</organism>
<evidence type="ECO:0000256" key="3">
    <source>
        <dbReference type="ARBA" id="ARBA00023002"/>
    </source>
</evidence>
<sequence>MVRFLVNGETVTVPEERKLIDVLRTDLGLKSVKDGCSEGACGTCTVLIDGKAVKACVQKAARMEGKSVMTVEGLSDREKEVFVYAFGQAGAVQCGFCIPGMVICAKALIDENPDPTREEAAFAVRGNICRCTGYKKIIDAILLAARLLREDVRDLKAPEVTSVGQRVHRLDVPEKVLGYGEYVDDMEVEGLIYGSAVRSRYPRARILSIDSSRAKALPGVRAVLTAKDVPGRNKVGHLKKDWDTMIPEGEITRYVGDAVCLVAADTPEILEEAKRLIKIDYEELPGVFSPQEALKPDAPLVHDTGNILAHEHLVRGDAKKAIESSAYSVTMHYDTPFTEHAFLEPECAIAIVDRKKQEAVIYSSDQGTYDTQKECAGMLGWELSKVHVINKLVGGGFGGKEDMSVQHHAALLSYYTGRPVKVKLTRKESMMVHPKRHPASMEFTTACDENGYLTGMTATVITDTGAYASLGGPVLQRLCTHAAGPYNYQNIDIEGTAVYTNNPPAGAFRGFGVTQSCFAIECNLNLLAEKAGITPWEIRYRNAIRPGQELPNGQIAAEGTALVETLLAVKDIYESSPYAGIACAMKNAGVGVGLPDWGRCRLTIEDGKVHIRSGASCIGQGLGTVLEQIVCETLGITGDQVIYVAAETNLAPDSGTTSGSRQTLVTGEAAIRACGLILNDLKDGNDLSSLNGKEYFGEYLAATDPMGSEKKNPVSHVAYGFATQVVCLKEDGTVEKVIAAHDVGKAINPLSVEGQIEGGVIMSLGYALTEEFPLDHGVPLAKFGTLGLFRADRTPDVKSIIVERNHDPLAYGAIGIGEITSIPTAPAVQGAYYKYDGVFRTSLPLEETAYRKKKK</sequence>
<evidence type="ECO:0000256" key="4">
    <source>
        <dbReference type="ARBA" id="ARBA00023004"/>
    </source>
</evidence>
<dbReference type="SMART" id="SM01008">
    <property type="entry name" value="Ald_Xan_dh_C"/>
    <property type="match status" value="1"/>
</dbReference>
<dbReference type="Pfam" id="PF01799">
    <property type="entry name" value="Fer2_2"/>
    <property type="match status" value="1"/>
</dbReference>
<reference evidence="6 7" key="1">
    <citation type="submission" date="2018-07" db="EMBL/GenBank/DDBJ databases">
        <title>New species, Clostridium PI-S10-A1B.</title>
        <authorList>
            <person name="Krishna G."/>
            <person name="Summeta K."/>
            <person name="Shikha S."/>
            <person name="Prabhu P.B."/>
            <person name="Suresh K."/>
        </authorList>
    </citation>
    <scope>NUCLEOTIDE SEQUENCE [LARGE SCALE GENOMIC DNA]</scope>
    <source>
        <strain evidence="6 7">PI-S10-A1B</strain>
    </source>
</reference>
<dbReference type="InterPro" id="IPR037165">
    <property type="entry name" value="AldOxase/xan_DH_Mopterin-bd_sf"/>
</dbReference>
<dbReference type="AlphaFoldDB" id="A0A3E2N4A3"/>
<dbReference type="InterPro" id="IPR000674">
    <property type="entry name" value="Ald_Oxase/Xan_DH_a/b"/>
</dbReference>
<evidence type="ECO:0000313" key="6">
    <source>
        <dbReference type="EMBL" id="RFZ75805.1"/>
    </source>
</evidence>
<dbReference type="InterPro" id="IPR017697">
    <property type="entry name" value="Xdh"/>
</dbReference>
<evidence type="ECO:0000256" key="2">
    <source>
        <dbReference type="ARBA" id="ARBA00022723"/>
    </source>
</evidence>
<keyword evidence="4" id="KW-0408">Iron</keyword>
<feature type="domain" description="2Fe-2S ferredoxin-type" evidence="5">
    <location>
        <begin position="1"/>
        <end position="74"/>
    </location>
</feature>
<dbReference type="Proteomes" id="UP000260680">
    <property type="component" value="Unassembled WGS sequence"/>
</dbReference>
<gene>
    <name evidence="6" type="primary">xdh</name>
    <name evidence="6" type="ORF">DS742_27130</name>
</gene>
<comment type="similarity">
    <text evidence="1">Belongs to the xanthine dehydrogenase family.</text>
</comment>
<dbReference type="CDD" id="cd00207">
    <property type="entry name" value="fer2"/>
    <property type="match status" value="1"/>
</dbReference>
<dbReference type="Pfam" id="PF00111">
    <property type="entry name" value="Fer2"/>
    <property type="match status" value="1"/>
</dbReference>
<dbReference type="Gene3D" id="3.10.20.30">
    <property type="match status" value="1"/>
</dbReference>
<evidence type="ECO:0000256" key="1">
    <source>
        <dbReference type="ARBA" id="ARBA00006849"/>
    </source>
</evidence>
<dbReference type="PROSITE" id="PS51085">
    <property type="entry name" value="2FE2S_FER_2"/>
    <property type="match status" value="1"/>
</dbReference>
<dbReference type="PANTHER" id="PTHR11908">
    <property type="entry name" value="XANTHINE DEHYDROGENASE"/>
    <property type="match status" value="1"/>
</dbReference>
<dbReference type="EMBL" id="QOHO01000116">
    <property type="protein sequence ID" value="RFZ75805.1"/>
    <property type="molecule type" value="Genomic_DNA"/>
</dbReference>
<dbReference type="Pfam" id="PF20256">
    <property type="entry name" value="MoCoBD_2"/>
    <property type="match status" value="1"/>
</dbReference>
<dbReference type="PANTHER" id="PTHR11908:SF157">
    <property type="entry name" value="XANTHINE DEHYDROGENASE SUBUNIT D-RELATED"/>
    <property type="match status" value="1"/>
</dbReference>
<name>A0A3E2N4A3_9FIRM</name>
<dbReference type="InterPro" id="IPR012675">
    <property type="entry name" value="Beta-grasp_dom_sf"/>
</dbReference>
<keyword evidence="2" id="KW-0479">Metal-binding</keyword>
<dbReference type="Pfam" id="PF02738">
    <property type="entry name" value="MoCoBD_1"/>
    <property type="match status" value="1"/>
</dbReference>
<dbReference type="InterPro" id="IPR036856">
    <property type="entry name" value="Ald_Oxase/Xan_DH_a/b_sf"/>
</dbReference>
<dbReference type="Pfam" id="PF01315">
    <property type="entry name" value="Ald_Xan_dh_C"/>
    <property type="match status" value="1"/>
</dbReference>
<accession>A0A3E2N4A3</accession>
<evidence type="ECO:0000313" key="7">
    <source>
        <dbReference type="Proteomes" id="UP000260680"/>
    </source>
</evidence>
<dbReference type="RefSeq" id="WP_117420042.1">
    <property type="nucleotide sequence ID" value="NZ_QOHO01000116.1"/>
</dbReference>
<dbReference type="InterPro" id="IPR006058">
    <property type="entry name" value="2Fe2S_fd_BS"/>
</dbReference>
<dbReference type="InterPro" id="IPR036884">
    <property type="entry name" value="2Fe-2S-bd_dom_sf"/>
</dbReference>
<dbReference type="GO" id="GO:0005506">
    <property type="term" value="F:iron ion binding"/>
    <property type="evidence" value="ECO:0007669"/>
    <property type="project" value="InterPro"/>
</dbReference>
<dbReference type="InterPro" id="IPR016208">
    <property type="entry name" value="Ald_Oxase/xanthine_DH-like"/>
</dbReference>
<dbReference type="PROSITE" id="PS00197">
    <property type="entry name" value="2FE2S_FER_1"/>
    <property type="match status" value="1"/>
</dbReference>